<dbReference type="Proteomes" id="UP000235584">
    <property type="component" value="Chromosome"/>
</dbReference>
<dbReference type="RefSeq" id="WP_102242392.1">
    <property type="nucleotide sequence ID" value="NZ_CP030035.1"/>
</dbReference>
<sequence>MIKSFSNNLKQRLPKIMAQTIVVTAILFGTYSCSSYENFKEVTEDLEIPSQVYRADYNKVWQEVMKLTNKYAREVYNQDAGVIKTRWIDNTLELNFADSFGSSDSVKRAEFKLIINVVKGYRGTKEVAKVTVFKRQRVEQDFLQGWKIIRTDGILEKSILYRLERALAIEAKLQEIEDKKTKEAEKNF</sequence>
<evidence type="ECO:0000313" key="1">
    <source>
        <dbReference type="EMBL" id="AUN97097.1"/>
    </source>
</evidence>
<evidence type="ECO:0000313" key="2">
    <source>
        <dbReference type="Proteomes" id="UP000235584"/>
    </source>
</evidence>
<name>A0A2K9NNM6_BACTC</name>
<reference evidence="1 2" key="1">
    <citation type="submission" date="2018-01" db="EMBL/GenBank/DDBJ databases">
        <title>Complete genome sequence of Bacteriovorax stolpii DSM12778.</title>
        <authorList>
            <person name="Tang B."/>
            <person name="Chang J."/>
        </authorList>
    </citation>
    <scope>NUCLEOTIDE SEQUENCE [LARGE SCALE GENOMIC DNA]</scope>
    <source>
        <strain evidence="1 2">DSM 12778</strain>
    </source>
</reference>
<protein>
    <recommendedName>
        <fullName evidence="3">DUF4468 domain-containing protein</fullName>
    </recommendedName>
</protein>
<accession>A0A2K9NNM6</accession>
<gene>
    <name evidence="1" type="ORF">C0V70_03030</name>
</gene>
<keyword evidence="2" id="KW-1185">Reference proteome</keyword>
<dbReference type="EMBL" id="CP025704">
    <property type="protein sequence ID" value="AUN97097.1"/>
    <property type="molecule type" value="Genomic_DNA"/>
</dbReference>
<dbReference type="KEGG" id="bsto:C0V70_03030"/>
<evidence type="ECO:0008006" key="3">
    <source>
        <dbReference type="Google" id="ProtNLM"/>
    </source>
</evidence>
<proteinExistence type="predicted"/>
<dbReference type="PROSITE" id="PS51257">
    <property type="entry name" value="PROKAR_LIPOPROTEIN"/>
    <property type="match status" value="1"/>
</dbReference>
<dbReference type="AlphaFoldDB" id="A0A2K9NNM6"/>
<organism evidence="1 2">
    <name type="scientific">Bacteriovorax stolpii</name>
    <name type="common">Bdellovibrio stolpii</name>
    <dbReference type="NCBI Taxonomy" id="960"/>
    <lineage>
        <taxon>Bacteria</taxon>
        <taxon>Pseudomonadati</taxon>
        <taxon>Bdellovibrionota</taxon>
        <taxon>Bacteriovoracia</taxon>
        <taxon>Bacteriovoracales</taxon>
        <taxon>Bacteriovoracaceae</taxon>
        <taxon>Bacteriovorax</taxon>
    </lineage>
</organism>
<dbReference type="OrthoDB" id="5293764at2"/>